<name>A0ABD3QG91_9STRA</name>
<evidence type="ECO:0000313" key="2">
    <source>
        <dbReference type="EMBL" id="KAL3798811.1"/>
    </source>
</evidence>
<proteinExistence type="predicted"/>
<evidence type="ECO:0000256" key="1">
    <source>
        <dbReference type="SAM" id="SignalP"/>
    </source>
</evidence>
<sequence length="228" mass="24197">MDMRHLFLLLSTLLAFPTDVSASEGQLQETFDCVANGLTYDLSDLICSVAKCIDISTDSGMMQMNEDPNCSCDMLVDVCTSASSLLAWIAPDLTGLCVIISQCCAEQSSNDSFNKCWHTEGTSGVNEFTKRLNGEVSGILPCFNSGLDIGTCCGTAYDPMSRKVCDVVNCVDVSASPGAFKCLASITLDSLIDSTRTFAANAANSASDYLEIAVQNSPFPIPLLQSSG</sequence>
<evidence type="ECO:0000313" key="3">
    <source>
        <dbReference type="Proteomes" id="UP001516023"/>
    </source>
</evidence>
<dbReference type="EMBL" id="JABMIG020000043">
    <property type="protein sequence ID" value="KAL3798811.1"/>
    <property type="molecule type" value="Genomic_DNA"/>
</dbReference>
<comment type="caution">
    <text evidence="2">The sequence shown here is derived from an EMBL/GenBank/DDBJ whole genome shotgun (WGS) entry which is preliminary data.</text>
</comment>
<protein>
    <submittedName>
        <fullName evidence="2">Uncharacterized protein</fullName>
    </submittedName>
</protein>
<keyword evidence="3" id="KW-1185">Reference proteome</keyword>
<organism evidence="2 3">
    <name type="scientific">Cyclotella cryptica</name>
    <dbReference type="NCBI Taxonomy" id="29204"/>
    <lineage>
        <taxon>Eukaryota</taxon>
        <taxon>Sar</taxon>
        <taxon>Stramenopiles</taxon>
        <taxon>Ochrophyta</taxon>
        <taxon>Bacillariophyta</taxon>
        <taxon>Coscinodiscophyceae</taxon>
        <taxon>Thalassiosirophycidae</taxon>
        <taxon>Stephanodiscales</taxon>
        <taxon>Stephanodiscaceae</taxon>
        <taxon>Cyclotella</taxon>
    </lineage>
</organism>
<reference evidence="2 3" key="1">
    <citation type="journal article" date="2020" name="G3 (Bethesda)">
        <title>Improved Reference Genome for Cyclotella cryptica CCMP332, a Model for Cell Wall Morphogenesis, Salinity Adaptation, and Lipid Production in Diatoms (Bacillariophyta).</title>
        <authorList>
            <person name="Roberts W.R."/>
            <person name="Downey K.M."/>
            <person name="Ruck E.C."/>
            <person name="Traller J.C."/>
            <person name="Alverson A.J."/>
        </authorList>
    </citation>
    <scope>NUCLEOTIDE SEQUENCE [LARGE SCALE GENOMIC DNA]</scope>
    <source>
        <strain evidence="2 3">CCMP332</strain>
    </source>
</reference>
<feature type="chain" id="PRO_5044844932" evidence="1">
    <location>
        <begin position="23"/>
        <end position="228"/>
    </location>
</feature>
<gene>
    <name evidence="2" type="ORF">HJC23_004599</name>
</gene>
<dbReference type="Proteomes" id="UP001516023">
    <property type="component" value="Unassembled WGS sequence"/>
</dbReference>
<keyword evidence="1" id="KW-0732">Signal</keyword>
<dbReference type="AlphaFoldDB" id="A0ABD3QG91"/>
<feature type="signal peptide" evidence="1">
    <location>
        <begin position="1"/>
        <end position="22"/>
    </location>
</feature>
<accession>A0ABD3QG91</accession>